<keyword evidence="1" id="KW-0175">Coiled coil</keyword>
<sequence>MPEPQQNTPEVFDWGSDREAIQQIVLELQESDQETLDDISWMRNRQCEVHQDCDQLETIFKQLSDASKEKLLDLQFFGPVTIQKLTDETSQPEELLTPNLVVCNTGELEESLDETAAIEDAQALGIGGVADDNDIQPSEFAADALRAADPGSCDTKVREVVFPTSVKNIDPAWEPVQLGLMMTEGGLRDKNRYLLDITDDTHLFSPFTKEMLCEYLLSSNCGVDDGDTDLSSKVQAVHNADFGDWNGSDPDMRPGFLVELKNVNKRKMPALVFLSMASSVVRTLTANDANGGRIIVLNPRIKDPRAYDGGMDTYGSYAEALAATVADCGDVIDVKIVTIGRNQDTRKLEDTYFFRADYDDAAEHMTYFPKEKMSAEKSASQSSIIKSVQSNVPEYTINDELQAVYIAFQYHVIVAGSTFHFTIVRGMRVEVKFKTALRQYAMLLDKDTILRFFALTQTKGGQWHVTLCAQREEPGNAQRGQRQYFFYFQMPALNNRAVSIQRVERYCQGYPPLRLNKKKSEGWPVRLRTIQEVVGGDEQDAFLLSKNEKKEEHDLHEVYKWASSKLLIKLKQEEAKQTTKKNGTAARWRLAYSNMATGVNLRGVGVIVVEYSKFPEVTARITAAGPHVSDSNSADTQDFEEEPVVVTSTKAGDKRKERKQALQEEMKTSGGPNKAWLAALTRQTAEDIQKQARYDTSPALQEEVKRLQAASANLTTQLQEQAQRFAEEKAQLAAQHEERIRQEKAEAKERIQEHLVREEKMLGVQAQLAQDYFAQADANRTQLSEMNDKNHSHVVALQGGFQAQQIDTMNALKDAFREQFEMFRKGHSEELTYVRNLSMQLIQGLLTQRTGQLLEHSSGPSTVGDSAPIPTTPVGEPFLDIQEYNQSAEEALQIVEDMGSQDRTKNAPAMSALAKYRGLAAATDGAQPASKETIYAKALVQNFDDAEELAGAALRIVLQWTGDLRSICLGLYVSSFATVH</sequence>
<dbReference type="AlphaFoldDB" id="A0AAE0CBQ6"/>
<name>A0AAE0CBQ6_9CHLO</name>
<evidence type="ECO:0000313" key="4">
    <source>
        <dbReference type="Proteomes" id="UP001190700"/>
    </source>
</evidence>
<evidence type="ECO:0000313" key="3">
    <source>
        <dbReference type="EMBL" id="KAK3251324.1"/>
    </source>
</evidence>
<protein>
    <submittedName>
        <fullName evidence="3">Uncharacterized protein</fullName>
    </submittedName>
</protein>
<reference evidence="3 4" key="1">
    <citation type="journal article" date="2015" name="Genome Biol. Evol.">
        <title>Comparative Genomics of a Bacterivorous Green Alga Reveals Evolutionary Causalities and Consequences of Phago-Mixotrophic Mode of Nutrition.</title>
        <authorList>
            <person name="Burns J.A."/>
            <person name="Paasch A."/>
            <person name="Narechania A."/>
            <person name="Kim E."/>
        </authorList>
    </citation>
    <scope>NUCLEOTIDE SEQUENCE [LARGE SCALE GENOMIC DNA]</scope>
    <source>
        <strain evidence="3 4">PLY_AMNH</strain>
    </source>
</reference>
<feature type="coiled-coil region" evidence="1">
    <location>
        <begin position="704"/>
        <end position="757"/>
    </location>
</feature>
<organism evidence="3 4">
    <name type="scientific">Cymbomonas tetramitiformis</name>
    <dbReference type="NCBI Taxonomy" id="36881"/>
    <lineage>
        <taxon>Eukaryota</taxon>
        <taxon>Viridiplantae</taxon>
        <taxon>Chlorophyta</taxon>
        <taxon>Pyramimonadophyceae</taxon>
        <taxon>Pyramimonadales</taxon>
        <taxon>Pyramimonadaceae</taxon>
        <taxon>Cymbomonas</taxon>
    </lineage>
</organism>
<evidence type="ECO:0000256" key="1">
    <source>
        <dbReference type="SAM" id="Coils"/>
    </source>
</evidence>
<gene>
    <name evidence="3" type="ORF">CYMTET_39343</name>
</gene>
<accession>A0AAE0CBQ6</accession>
<dbReference type="EMBL" id="LGRX02026107">
    <property type="protein sequence ID" value="KAK3251324.1"/>
    <property type="molecule type" value="Genomic_DNA"/>
</dbReference>
<comment type="caution">
    <text evidence="3">The sequence shown here is derived from an EMBL/GenBank/DDBJ whole genome shotgun (WGS) entry which is preliminary data.</text>
</comment>
<evidence type="ECO:0000256" key="2">
    <source>
        <dbReference type="SAM" id="MobiDB-lite"/>
    </source>
</evidence>
<dbReference type="Proteomes" id="UP001190700">
    <property type="component" value="Unassembled WGS sequence"/>
</dbReference>
<feature type="region of interest" description="Disordered" evidence="2">
    <location>
        <begin position="626"/>
        <end position="671"/>
    </location>
</feature>
<feature type="compositionally biased region" description="Basic and acidic residues" evidence="2">
    <location>
        <begin position="651"/>
        <end position="667"/>
    </location>
</feature>
<proteinExistence type="predicted"/>
<keyword evidence="4" id="KW-1185">Reference proteome</keyword>